<reference evidence="3 4" key="1">
    <citation type="submission" date="2020-01" db="EMBL/GenBank/DDBJ databases">
        <title>Genomes of bacteria type strains.</title>
        <authorList>
            <person name="Chen J."/>
            <person name="Zhu S."/>
            <person name="Yang J."/>
        </authorList>
    </citation>
    <scope>NUCLEOTIDE SEQUENCE [LARGE SCALE GENOMIC DNA]</scope>
    <source>
        <strain evidence="3 4">LMG 24078</strain>
    </source>
</reference>
<dbReference type="NCBIfam" id="NF008737">
    <property type="entry name" value="PRK11767.1"/>
    <property type="match status" value="1"/>
</dbReference>
<evidence type="ECO:0000313" key="3">
    <source>
        <dbReference type="EMBL" id="NDW14798.1"/>
    </source>
</evidence>
<sequence length="518" mass="60969">MLTQVKEHSMSTSPLSHQFYELSDGPDWNFDLLGEYEEHIDRIAKAFKLDTYPNQIEVITAEQMMDAYASIGMPLNYTHWSFGKKFIQTEQQYKRGQMGLAYEIVINSSPCIAYLMEENTITMQALVMAHACYGHNSFFKGNYLFKTWTDAGSIIDYLVFAKNYIAECEQKFGFEDVENILDSCHALMNFGVDRYKRPQKISLQEEKNRQQERETYLQSQVNELWRTLPENAQKHTTHPRRFPSEPQENLLYFIEKNAPLLEPWQREIVRIVRKVSQYFYPQKQTQVMNEGWACFWHYHILNKMYDDKLVSDRFMMEFLHSHSSVVMQPEYNSPYYSGINPYALGFSMFMDIKRVCQSPTEEDYYYLPSIAGKDWLETVHFAMQNFKDESFISQFLSPKIIRDFKLFALEDDTSKSFISVSAIHNEKGYHTIKEKLSAQYNLSNLEPNIQVYNVDISGDRSLTLRYIPQHDIPLAESKDEVMRHLHRLWKFDVRLEQEHNSGKIDVISQCPSPPLSDT</sequence>
<name>A0A6N9TJB8_9ALTE</name>
<accession>A0A6N9TJB8</accession>
<dbReference type="EMBL" id="JAAAWO010000002">
    <property type="protein sequence ID" value="NDW14798.1"/>
    <property type="molecule type" value="Genomic_DNA"/>
</dbReference>
<evidence type="ECO:0000259" key="2">
    <source>
        <dbReference type="Pfam" id="PF24755"/>
    </source>
</evidence>
<gene>
    <name evidence="3" type="ORF">GTQ48_04540</name>
</gene>
<comment type="caution">
    <text evidence="3">The sequence shown here is derived from an EMBL/GenBank/DDBJ whole genome shotgun (WGS) entry which is preliminary data.</text>
</comment>
<organism evidence="3 4">
    <name type="scientific">Alteromonas genovensis</name>
    <dbReference type="NCBI Taxonomy" id="471225"/>
    <lineage>
        <taxon>Bacteria</taxon>
        <taxon>Pseudomonadati</taxon>
        <taxon>Pseudomonadota</taxon>
        <taxon>Gammaproteobacteria</taxon>
        <taxon>Alteromonadales</taxon>
        <taxon>Alteromonadaceae</taxon>
        <taxon>Alteromonas/Salinimonas group</taxon>
        <taxon>Alteromonas</taxon>
    </lineage>
</organism>
<keyword evidence="4" id="KW-1185">Reference proteome</keyword>
<dbReference type="PANTHER" id="PTHR30029:SF2">
    <property type="entry name" value="STAGE V SPORULATION PROTEIN R"/>
    <property type="match status" value="1"/>
</dbReference>
<dbReference type="InterPro" id="IPR057270">
    <property type="entry name" value="Ycgb-like"/>
</dbReference>
<dbReference type="Pfam" id="PF04293">
    <property type="entry name" value="SpoVR"/>
    <property type="match status" value="1"/>
</dbReference>
<feature type="domain" description="SpoVR protein-like N-terminal" evidence="1">
    <location>
        <begin position="27"/>
        <end position="443"/>
    </location>
</feature>
<protein>
    <submittedName>
        <fullName evidence="3">SpoVR family protein</fullName>
    </submittedName>
</protein>
<feature type="domain" description="SpoVR-like C-terminal" evidence="2">
    <location>
        <begin position="447"/>
        <end position="498"/>
    </location>
</feature>
<proteinExistence type="predicted"/>
<evidence type="ECO:0000259" key="1">
    <source>
        <dbReference type="Pfam" id="PF04293"/>
    </source>
</evidence>
<dbReference type="Proteomes" id="UP000471381">
    <property type="component" value="Unassembled WGS sequence"/>
</dbReference>
<dbReference type="InterPro" id="IPR057008">
    <property type="entry name" value="SpoVR-like_C"/>
</dbReference>
<dbReference type="InterPro" id="IPR007390">
    <property type="entry name" value="Spore_V_R"/>
</dbReference>
<evidence type="ECO:0000313" key="4">
    <source>
        <dbReference type="Proteomes" id="UP000471381"/>
    </source>
</evidence>
<dbReference type="AlphaFoldDB" id="A0A6N9TJB8"/>
<dbReference type="InterPro" id="IPR056174">
    <property type="entry name" value="SpoVR_N"/>
</dbReference>
<dbReference type="PANTHER" id="PTHR30029">
    <property type="entry name" value="STAGE V SPORULATION PROTEIN R"/>
    <property type="match status" value="1"/>
</dbReference>
<dbReference type="Pfam" id="PF24755">
    <property type="entry name" value="SpoVR_C"/>
    <property type="match status" value="1"/>
</dbReference>